<keyword evidence="8" id="KW-0333">Golgi apparatus</keyword>
<evidence type="ECO:0000256" key="2">
    <source>
        <dbReference type="ARBA" id="ARBA00008661"/>
    </source>
</evidence>
<protein>
    <submittedName>
        <fullName evidence="11">Hexosyltransferase</fullName>
    </submittedName>
</protein>
<keyword evidence="6" id="KW-0735">Signal-anchor</keyword>
<sequence length="179" mass="20694">MNSVFQFQQYYCPKVEYFMRADEDSVLDVSRFRYWLDEEINTIGKILNDMAIFGYVIRKNFAFSKNKVDRSDLRKWEYIHGSSYMSSTAVKAILEEAKNHFYSNFNDIFYTGFIAEAAGITIIDTKKHFGIANLLTVPECDKSGRPFLFCISNVNDESEAKLGGFDKAFEDLKSLKCPK</sequence>
<name>A0A914PE04_9BILA</name>
<comment type="similarity">
    <text evidence="2">Belongs to the glycosyltransferase 31 family.</text>
</comment>
<dbReference type="Gene3D" id="3.90.550.50">
    <property type="match status" value="1"/>
</dbReference>
<keyword evidence="4" id="KW-0808">Transferase</keyword>
<dbReference type="GO" id="GO:0000139">
    <property type="term" value="C:Golgi membrane"/>
    <property type="evidence" value="ECO:0007669"/>
    <property type="project" value="UniProtKB-SubCell"/>
</dbReference>
<dbReference type="AlphaFoldDB" id="A0A914PE04"/>
<comment type="subcellular location">
    <subcellularLocation>
        <location evidence="1">Golgi apparatus membrane</location>
        <topology evidence="1">Single-pass type II membrane protein</topology>
    </subcellularLocation>
</comment>
<evidence type="ECO:0000256" key="7">
    <source>
        <dbReference type="ARBA" id="ARBA00022989"/>
    </source>
</evidence>
<keyword evidence="5" id="KW-0812">Transmembrane</keyword>
<keyword evidence="10" id="KW-1185">Reference proteome</keyword>
<dbReference type="WBParaSite" id="PDA_v2.g15900.t1">
    <property type="protein sequence ID" value="PDA_v2.g15900.t1"/>
    <property type="gene ID" value="PDA_v2.g15900"/>
</dbReference>
<dbReference type="GO" id="GO:0016758">
    <property type="term" value="F:hexosyltransferase activity"/>
    <property type="evidence" value="ECO:0007669"/>
    <property type="project" value="InterPro"/>
</dbReference>
<evidence type="ECO:0000313" key="11">
    <source>
        <dbReference type="WBParaSite" id="PDA_v2.g15900.t1"/>
    </source>
</evidence>
<organism evidence="10 11">
    <name type="scientific">Panagrolaimus davidi</name>
    <dbReference type="NCBI Taxonomy" id="227884"/>
    <lineage>
        <taxon>Eukaryota</taxon>
        <taxon>Metazoa</taxon>
        <taxon>Ecdysozoa</taxon>
        <taxon>Nematoda</taxon>
        <taxon>Chromadorea</taxon>
        <taxon>Rhabditida</taxon>
        <taxon>Tylenchina</taxon>
        <taxon>Panagrolaimomorpha</taxon>
        <taxon>Panagrolaimoidea</taxon>
        <taxon>Panagrolaimidae</taxon>
        <taxon>Panagrolaimus</taxon>
    </lineage>
</organism>
<evidence type="ECO:0000256" key="8">
    <source>
        <dbReference type="ARBA" id="ARBA00023034"/>
    </source>
</evidence>
<dbReference type="InterPro" id="IPR002659">
    <property type="entry name" value="Glyco_trans_31"/>
</dbReference>
<evidence type="ECO:0000256" key="3">
    <source>
        <dbReference type="ARBA" id="ARBA00022676"/>
    </source>
</evidence>
<keyword evidence="9" id="KW-0472">Membrane</keyword>
<evidence type="ECO:0000256" key="9">
    <source>
        <dbReference type="ARBA" id="ARBA00023136"/>
    </source>
</evidence>
<dbReference type="Proteomes" id="UP000887578">
    <property type="component" value="Unplaced"/>
</dbReference>
<keyword evidence="3" id="KW-0328">Glycosyltransferase</keyword>
<proteinExistence type="inferred from homology"/>
<dbReference type="Pfam" id="PF01762">
    <property type="entry name" value="Galactosyl_T"/>
    <property type="match status" value="1"/>
</dbReference>
<reference evidence="11" key="1">
    <citation type="submission" date="2022-11" db="UniProtKB">
        <authorList>
            <consortium name="WormBaseParasite"/>
        </authorList>
    </citation>
    <scope>IDENTIFICATION</scope>
</reference>
<evidence type="ECO:0000256" key="4">
    <source>
        <dbReference type="ARBA" id="ARBA00022679"/>
    </source>
</evidence>
<evidence type="ECO:0000313" key="10">
    <source>
        <dbReference type="Proteomes" id="UP000887578"/>
    </source>
</evidence>
<keyword evidence="7" id="KW-1133">Transmembrane helix</keyword>
<evidence type="ECO:0000256" key="1">
    <source>
        <dbReference type="ARBA" id="ARBA00004323"/>
    </source>
</evidence>
<evidence type="ECO:0000256" key="5">
    <source>
        <dbReference type="ARBA" id="ARBA00022692"/>
    </source>
</evidence>
<evidence type="ECO:0000256" key="6">
    <source>
        <dbReference type="ARBA" id="ARBA00022968"/>
    </source>
</evidence>
<accession>A0A914PE04</accession>